<proteinExistence type="predicted"/>
<organism evidence="2">
    <name type="scientific">Panstrongylus lignarius</name>
    <dbReference type="NCBI Taxonomy" id="156445"/>
    <lineage>
        <taxon>Eukaryota</taxon>
        <taxon>Metazoa</taxon>
        <taxon>Ecdysozoa</taxon>
        <taxon>Arthropoda</taxon>
        <taxon>Hexapoda</taxon>
        <taxon>Insecta</taxon>
        <taxon>Pterygota</taxon>
        <taxon>Neoptera</taxon>
        <taxon>Paraneoptera</taxon>
        <taxon>Hemiptera</taxon>
        <taxon>Heteroptera</taxon>
        <taxon>Panheteroptera</taxon>
        <taxon>Cimicomorpha</taxon>
        <taxon>Reduviidae</taxon>
        <taxon>Triatominae</taxon>
        <taxon>Panstrongylus</taxon>
    </lineage>
</organism>
<keyword evidence="1" id="KW-0732">Signal</keyword>
<reference evidence="2" key="1">
    <citation type="journal article" date="2018" name="PLoS Negl. Trop. Dis.">
        <title>An insight into the salivary gland and fat body transcriptome of Panstrongylus lignarius (Hemiptera: Heteroptera), the main vector of Chagas disease in Peru.</title>
        <authorList>
            <person name="Nevoa J.C."/>
            <person name="Mendes M.T."/>
            <person name="da Silva M.V."/>
            <person name="Soares S.C."/>
            <person name="Oliveira C.J.F."/>
            <person name="Ribeiro J.M.C."/>
        </authorList>
    </citation>
    <scope>NUCLEOTIDE SEQUENCE</scope>
</reference>
<feature type="chain" id="PRO_5012804628" evidence="1">
    <location>
        <begin position="26"/>
        <end position="92"/>
    </location>
</feature>
<name>A0A224XRG7_9HEMI</name>
<dbReference type="AlphaFoldDB" id="A0A224XRG7"/>
<feature type="signal peptide" evidence="1">
    <location>
        <begin position="1"/>
        <end position="25"/>
    </location>
</feature>
<protein>
    <submittedName>
        <fullName evidence="2">Putative secreted protein</fullName>
    </submittedName>
</protein>
<evidence type="ECO:0000256" key="1">
    <source>
        <dbReference type="SAM" id="SignalP"/>
    </source>
</evidence>
<sequence>MFATFEYSKSLLGLISLLLCNQTTSNLLAPMIRQDNVTGSPSFTTDDSTWLTIRGIKFCPCVLEVPVPLAIGFIVNLHSVLEVPRELVATHV</sequence>
<evidence type="ECO:0000313" key="2">
    <source>
        <dbReference type="EMBL" id="JAW15115.1"/>
    </source>
</evidence>
<accession>A0A224XRG7</accession>
<dbReference type="EMBL" id="GFTR01001311">
    <property type="protein sequence ID" value="JAW15115.1"/>
    <property type="molecule type" value="Transcribed_RNA"/>
</dbReference>